<dbReference type="EMBL" id="VIVN01000016">
    <property type="protein sequence ID" value="TWD93277.1"/>
    <property type="molecule type" value="Genomic_DNA"/>
</dbReference>
<accession>A0A561CQK4</accession>
<reference evidence="2 3" key="1">
    <citation type="submission" date="2019-06" db="EMBL/GenBank/DDBJ databases">
        <title>Sorghum-associated microbial communities from plants grown in Nebraska, USA.</title>
        <authorList>
            <person name="Schachtman D."/>
        </authorList>
    </citation>
    <scope>NUCLEOTIDE SEQUENCE [LARGE SCALE GENOMIC DNA]</scope>
    <source>
        <strain evidence="2 3">2482</strain>
    </source>
</reference>
<keyword evidence="1" id="KW-0732">Signal</keyword>
<proteinExistence type="predicted"/>
<dbReference type="Proteomes" id="UP000319671">
    <property type="component" value="Unassembled WGS sequence"/>
</dbReference>
<keyword evidence="3" id="KW-1185">Reference proteome</keyword>
<comment type="caution">
    <text evidence="2">The sequence shown here is derived from an EMBL/GenBank/DDBJ whole genome shotgun (WGS) entry which is preliminary data.</text>
</comment>
<feature type="chain" id="PRO_5022068267" description="Lipoprotein" evidence="1">
    <location>
        <begin position="21"/>
        <end position="106"/>
    </location>
</feature>
<gene>
    <name evidence="2" type="ORF">FB550_11691</name>
</gene>
<evidence type="ECO:0000256" key="1">
    <source>
        <dbReference type="SAM" id="SignalP"/>
    </source>
</evidence>
<organism evidence="2 3">
    <name type="scientific">Neobacillus bataviensis</name>
    <dbReference type="NCBI Taxonomy" id="220685"/>
    <lineage>
        <taxon>Bacteria</taxon>
        <taxon>Bacillati</taxon>
        <taxon>Bacillota</taxon>
        <taxon>Bacilli</taxon>
        <taxon>Bacillales</taxon>
        <taxon>Bacillaceae</taxon>
        <taxon>Neobacillus</taxon>
    </lineage>
</organism>
<evidence type="ECO:0008006" key="4">
    <source>
        <dbReference type="Google" id="ProtNLM"/>
    </source>
</evidence>
<feature type="signal peptide" evidence="1">
    <location>
        <begin position="1"/>
        <end position="20"/>
    </location>
</feature>
<dbReference type="RefSeq" id="WP_144567729.1">
    <property type="nucleotide sequence ID" value="NZ_VIVN01000016.1"/>
</dbReference>
<protein>
    <recommendedName>
        <fullName evidence="4">Lipoprotein</fullName>
    </recommendedName>
</protein>
<dbReference type="PROSITE" id="PS51257">
    <property type="entry name" value="PROKAR_LIPOPROTEIN"/>
    <property type="match status" value="1"/>
</dbReference>
<evidence type="ECO:0000313" key="3">
    <source>
        <dbReference type="Proteomes" id="UP000319671"/>
    </source>
</evidence>
<sequence length="106" mass="12208">MKKIPSLLTFIFLLVVTACGGPFSTTTSELYIVKKAHSKDYEKAWIIAFDPNSITGKKEIKIMVNEPMVWNLIEVNKTYLTTYSKERDNPWVLEEIAHRGDDDTIR</sequence>
<evidence type="ECO:0000313" key="2">
    <source>
        <dbReference type="EMBL" id="TWD93277.1"/>
    </source>
</evidence>
<name>A0A561CQK4_9BACI</name>
<dbReference type="AlphaFoldDB" id="A0A561CQK4"/>